<evidence type="ECO:0000313" key="3">
    <source>
        <dbReference type="Proteomes" id="UP001187315"/>
    </source>
</evidence>
<evidence type="ECO:0000313" key="2">
    <source>
        <dbReference type="EMBL" id="KAK2823038.1"/>
    </source>
</evidence>
<feature type="region of interest" description="Disordered" evidence="1">
    <location>
        <begin position="1"/>
        <end position="34"/>
    </location>
</feature>
<feature type="compositionally biased region" description="Basic and acidic residues" evidence="1">
    <location>
        <begin position="75"/>
        <end position="84"/>
    </location>
</feature>
<dbReference type="Proteomes" id="UP001187315">
    <property type="component" value="Unassembled WGS sequence"/>
</dbReference>
<protein>
    <submittedName>
        <fullName evidence="2">Uncharacterized protein</fullName>
    </submittedName>
</protein>
<reference evidence="2" key="1">
    <citation type="submission" date="2023-08" db="EMBL/GenBank/DDBJ databases">
        <title>Pelteobagrus vachellii genome.</title>
        <authorList>
            <person name="Liu H."/>
        </authorList>
    </citation>
    <scope>NUCLEOTIDE SEQUENCE</scope>
    <source>
        <strain evidence="2">PRFRI_2022a</strain>
        <tissue evidence="2">Muscle</tissue>
    </source>
</reference>
<accession>A0AA88S4K9</accession>
<gene>
    <name evidence="2" type="ORF">Q7C36_019638</name>
</gene>
<dbReference type="AlphaFoldDB" id="A0AA88S4K9"/>
<name>A0AA88S4K9_TACVA</name>
<evidence type="ECO:0000256" key="1">
    <source>
        <dbReference type="SAM" id="MobiDB-lite"/>
    </source>
</evidence>
<feature type="compositionally biased region" description="Polar residues" evidence="1">
    <location>
        <begin position="85"/>
        <end position="96"/>
    </location>
</feature>
<keyword evidence="3" id="KW-1185">Reference proteome</keyword>
<proteinExistence type="predicted"/>
<feature type="region of interest" description="Disordered" evidence="1">
    <location>
        <begin position="55"/>
        <end position="114"/>
    </location>
</feature>
<sequence>MRFGSFPLQCSGVTEETEKNITAHPESSCSPHRKITKHTEEKGISFSEIVLLQLSRTSDTSELRATEGRGTSLSDNKETNRHDTGSTQNLNNTIQQEEPHKNHNSFDNNNNKDQ</sequence>
<dbReference type="EMBL" id="JAVHJS010000021">
    <property type="protein sequence ID" value="KAK2823038.1"/>
    <property type="molecule type" value="Genomic_DNA"/>
</dbReference>
<organism evidence="2 3">
    <name type="scientific">Tachysurus vachellii</name>
    <name type="common">Darkbarbel catfish</name>
    <name type="synonym">Pelteobagrus vachellii</name>
    <dbReference type="NCBI Taxonomy" id="175792"/>
    <lineage>
        <taxon>Eukaryota</taxon>
        <taxon>Metazoa</taxon>
        <taxon>Chordata</taxon>
        <taxon>Craniata</taxon>
        <taxon>Vertebrata</taxon>
        <taxon>Euteleostomi</taxon>
        <taxon>Actinopterygii</taxon>
        <taxon>Neopterygii</taxon>
        <taxon>Teleostei</taxon>
        <taxon>Ostariophysi</taxon>
        <taxon>Siluriformes</taxon>
        <taxon>Bagridae</taxon>
        <taxon>Tachysurus</taxon>
    </lineage>
</organism>
<feature type="compositionally biased region" description="Low complexity" evidence="1">
    <location>
        <begin position="105"/>
        <end position="114"/>
    </location>
</feature>
<comment type="caution">
    <text evidence="2">The sequence shown here is derived from an EMBL/GenBank/DDBJ whole genome shotgun (WGS) entry which is preliminary data.</text>
</comment>